<evidence type="ECO:0000256" key="2">
    <source>
        <dbReference type="SAM" id="SignalP"/>
    </source>
</evidence>
<feature type="compositionally biased region" description="Polar residues" evidence="1">
    <location>
        <begin position="513"/>
        <end position="532"/>
    </location>
</feature>
<evidence type="ECO:0000313" key="4">
    <source>
        <dbReference type="Proteomes" id="UP000028045"/>
    </source>
</evidence>
<feature type="compositionally biased region" description="Low complexity" evidence="1">
    <location>
        <begin position="475"/>
        <end position="497"/>
    </location>
</feature>
<feature type="compositionally biased region" description="Low complexity" evidence="1">
    <location>
        <begin position="260"/>
        <end position="277"/>
    </location>
</feature>
<dbReference type="OrthoDB" id="5421216at2759"/>
<feature type="compositionally biased region" description="Low complexity" evidence="1">
    <location>
        <begin position="346"/>
        <end position="361"/>
    </location>
</feature>
<dbReference type="AlphaFoldDB" id="A0A084AS78"/>
<evidence type="ECO:0000313" key="3">
    <source>
        <dbReference type="EMBL" id="KEY68157.1"/>
    </source>
</evidence>
<dbReference type="HOGENOM" id="CLU_338637_0_0_1"/>
<evidence type="ECO:0008006" key="5">
    <source>
        <dbReference type="Google" id="ProtNLM"/>
    </source>
</evidence>
<keyword evidence="4" id="KW-1185">Reference proteome</keyword>
<feature type="region of interest" description="Disordered" evidence="1">
    <location>
        <begin position="145"/>
        <end position="627"/>
    </location>
</feature>
<protein>
    <recommendedName>
        <fullName evidence="5">Extracellular membrane protein CFEM domain-containing protein</fullName>
    </recommendedName>
</protein>
<accession>A0A084AS78</accession>
<dbReference type="Proteomes" id="UP000028045">
    <property type="component" value="Unassembled WGS sequence"/>
</dbReference>
<feature type="compositionally biased region" description="Polar residues" evidence="1">
    <location>
        <begin position="222"/>
        <end position="237"/>
    </location>
</feature>
<dbReference type="EMBL" id="KL648588">
    <property type="protein sequence ID" value="KEY68157.1"/>
    <property type="molecule type" value="Genomic_DNA"/>
</dbReference>
<sequence length="758" mass="75679">MRTNLFSSLMLPALAVGLDHSGPGCATDCTTKLMDQHKVDDVKVLCNDTIKQRTLFSCLANLCKPDVYGSALITTITTCSGLGADINTLHPVVLDGVDMAQRNTALELPGIVMAETDCDDIDVLTFDQVFSIAVDCRAGADGVLTLSPPGATPGPEADPDKGDSDDGPGSHCDEASSEAPCPGTLGPADPDNGTGQDTPGLGGNSDPSDGRGGSPDADGNIDPTNCSPQDPNCNGDGTNAAGDPVATLRIPIPTWPAPPAGGDASGSSAPGTGPDGSLSTGPDALPENPAGGPGSDGPLCRPADPEGVSPEDALVCIGSDDATPPSSNQGDATDETPSVDTEVSLPAVPSIVAPQPSASPAAPQPSLPPKADGVPISPQGASGDQPATPIEPAGNGSPGPDGDCDEITSGSDGNGSGGNPNTAPVDPSDGNYSGRIPGTEDATSDGSPVKPAGSGGPGGDSETAGPEPDCTDGNSSDGSGANDPASSADNSSGGDNSNNEDDGLDDEKPNPNSPITDDSANNGSDNNQNPGSAGNDDSPCDNDTDGDPRLDNEDQNGEPTETTLWPHATQGPSDGGAGRSSTTFVRAHSPLSAVPEPSQGAGYPDDASGNGQLGSGADENRDGSPDPIIITVIAPAGQGGAETTVVTIWPLPTAGPTGQGGLKSYGDPRARDMDFRGVQEEAFVDLRTEEQPSILDARGLRIRGALETTTSYIKAQPTVKPETQGNESGAPAVTKPCGTLLFAWCLLFMARAVVALTE</sequence>
<evidence type="ECO:0000256" key="1">
    <source>
        <dbReference type="SAM" id="MobiDB-lite"/>
    </source>
</evidence>
<feature type="signal peptide" evidence="2">
    <location>
        <begin position="1"/>
        <end position="17"/>
    </location>
</feature>
<reference evidence="3 4" key="1">
    <citation type="journal article" date="2014" name="BMC Genomics">
        <title>Comparative genome sequencing reveals chemotype-specific gene clusters in the toxigenic black mold Stachybotrys.</title>
        <authorList>
            <person name="Semeiks J."/>
            <person name="Borek D."/>
            <person name="Otwinowski Z."/>
            <person name="Grishin N.V."/>
        </authorList>
    </citation>
    <scope>NUCLEOTIDE SEQUENCE [LARGE SCALE GENOMIC DNA]</scope>
    <source>
        <strain evidence="4">CBS 109288 / IBT 7711</strain>
    </source>
</reference>
<keyword evidence="2" id="KW-0732">Signal</keyword>
<proteinExistence type="predicted"/>
<feature type="compositionally biased region" description="Polar residues" evidence="1">
    <location>
        <begin position="324"/>
        <end position="341"/>
    </location>
</feature>
<feature type="chain" id="PRO_5001770985" description="Extracellular membrane protein CFEM domain-containing protein" evidence="2">
    <location>
        <begin position="18"/>
        <end position="758"/>
    </location>
</feature>
<gene>
    <name evidence="3" type="ORF">S7711_08345</name>
</gene>
<name>A0A084AS78_STACB</name>
<organism evidence="3 4">
    <name type="scientific">Stachybotrys chartarum (strain CBS 109288 / IBT 7711)</name>
    <name type="common">Toxic black mold</name>
    <name type="synonym">Stilbospora chartarum</name>
    <dbReference type="NCBI Taxonomy" id="1280523"/>
    <lineage>
        <taxon>Eukaryota</taxon>
        <taxon>Fungi</taxon>
        <taxon>Dikarya</taxon>
        <taxon>Ascomycota</taxon>
        <taxon>Pezizomycotina</taxon>
        <taxon>Sordariomycetes</taxon>
        <taxon>Hypocreomycetidae</taxon>
        <taxon>Hypocreales</taxon>
        <taxon>Stachybotryaceae</taxon>
        <taxon>Stachybotrys</taxon>
    </lineage>
</organism>